<comment type="caution">
    <text evidence="2">The sequence shown here is derived from an EMBL/GenBank/DDBJ whole genome shotgun (WGS) entry which is preliminary data.</text>
</comment>
<evidence type="ECO:0000313" key="3">
    <source>
        <dbReference type="Proteomes" id="UP001224775"/>
    </source>
</evidence>
<evidence type="ECO:0000256" key="1">
    <source>
        <dbReference type="SAM" id="SignalP"/>
    </source>
</evidence>
<gene>
    <name evidence="2" type="ORF">QTG54_007279</name>
</gene>
<proteinExistence type="predicted"/>
<feature type="signal peptide" evidence="1">
    <location>
        <begin position="1"/>
        <end position="18"/>
    </location>
</feature>
<accession>A0AAD8YAD4</accession>
<organism evidence="2 3">
    <name type="scientific">Skeletonema marinoi</name>
    <dbReference type="NCBI Taxonomy" id="267567"/>
    <lineage>
        <taxon>Eukaryota</taxon>
        <taxon>Sar</taxon>
        <taxon>Stramenopiles</taxon>
        <taxon>Ochrophyta</taxon>
        <taxon>Bacillariophyta</taxon>
        <taxon>Coscinodiscophyceae</taxon>
        <taxon>Thalassiosirophycidae</taxon>
        <taxon>Thalassiosirales</taxon>
        <taxon>Skeletonemataceae</taxon>
        <taxon>Skeletonema</taxon>
        <taxon>Skeletonema marinoi-dohrnii complex</taxon>
    </lineage>
</organism>
<dbReference type="AlphaFoldDB" id="A0AAD8YAD4"/>
<sequence length="306" mass="34879">MLRLAIITSIITIQLTAAQLLSAYDQAYGQWNIKLSRNIFGEKWHIETVDPHRSTGKQKQDTANIKKGSALQLMFPNNPIIRQDLDDNEATKEDGEQANAELSVSLTHKRIRSINCILNLQRNGKFTIHLDKHHDNTDTKKCSNNYQPLHGEWFLTPNPYCVTDRHYDEITLISEPRIRRVYLPTTTVVEKATVELRCKLWGRYSAGDVRRKLGWKHGRSRSRMTHGNVLTVKETFNDNGGGSLGDATKLMPQRDIVGTFCGRAIVDLDHDGRKSEYVDYGIVEKGQDAIFDDDEDDMISDAYEDC</sequence>
<dbReference type="EMBL" id="JATAAI010000012">
    <property type="protein sequence ID" value="KAK1741706.1"/>
    <property type="molecule type" value="Genomic_DNA"/>
</dbReference>
<reference evidence="2" key="1">
    <citation type="submission" date="2023-06" db="EMBL/GenBank/DDBJ databases">
        <title>Survivors Of The Sea: Transcriptome response of Skeletonema marinoi to long-term dormancy.</title>
        <authorList>
            <person name="Pinder M.I.M."/>
            <person name="Kourtchenko O."/>
            <person name="Robertson E.K."/>
            <person name="Larsson T."/>
            <person name="Maumus F."/>
            <person name="Osuna-Cruz C.M."/>
            <person name="Vancaester E."/>
            <person name="Stenow R."/>
            <person name="Vandepoele K."/>
            <person name="Ploug H."/>
            <person name="Bruchert V."/>
            <person name="Godhe A."/>
            <person name="Topel M."/>
        </authorList>
    </citation>
    <scope>NUCLEOTIDE SEQUENCE</scope>
    <source>
        <strain evidence="2">R05AC</strain>
    </source>
</reference>
<feature type="chain" id="PRO_5042156564" evidence="1">
    <location>
        <begin position="19"/>
        <end position="306"/>
    </location>
</feature>
<keyword evidence="3" id="KW-1185">Reference proteome</keyword>
<protein>
    <submittedName>
        <fullName evidence="2">Uncharacterized protein</fullName>
    </submittedName>
</protein>
<keyword evidence="1" id="KW-0732">Signal</keyword>
<evidence type="ECO:0000313" key="2">
    <source>
        <dbReference type="EMBL" id="KAK1741706.1"/>
    </source>
</evidence>
<dbReference type="Proteomes" id="UP001224775">
    <property type="component" value="Unassembled WGS sequence"/>
</dbReference>
<name>A0AAD8YAD4_9STRA</name>